<dbReference type="AlphaFoldDB" id="A0A367FEE4"/>
<dbReference type="GO" id="GO:0005524">
    <property type="term" value="F:ATP binding"/>
    <property type="evidence" value="ECO:0007669"/>
    <property type="project" value="UniProtKB-KW"/>
</dbReference>
<dbReference type="InterPro" id="IPR017871">
    <property type="entry name" value="ABC_transporter-like_CS"/>
</dbReference>
<dbReference type="Pfam" id="PF00005">
    <property type="entry name" value="ABC_tran"/>
    <property type="match status" value="1"/>
</dbReference>
<keyword evidence="16" id="KW-1185">Reference proteome</keyword>
<dbReference type="GO" id="GO:0005886">
    <property type="term" value="C:plasma membrane"/>
    <property type="evidence" value="ECO:0007669"/>
    <property type="project" value="UniProtKB-SubCell"/>
</dbReference>
<dbReference type="FunFam" id="3.40.50.300:FF:000221">
    <property type="entry name" value="Multidrug ABC transporter ATP-binding protein"/>
    <property type="match status" value="1"/>
</dbReference>
<evidence type="ECO:0000256" key="2">
    <source>
        <dbReference type="ARBA" id="ARBA00022448"/>
    </source>
</evidence>
<proteinExistence type="inferred from homology"/>
<feature type="transmembrane region" description="Helical" evidence="12">
    <location>
        <begin position="286"/>
        <end position="308"/>
    </location>
</feature>
<evidence type="ECO:0000256" key="11">
    <source>
        <dbReference type="SAM" id="MobiDB-lite"/>
    </source>
</evidence>
<evidence type="ECO:0000256" key="12">
    <source>
        <dbReference type="SAM" id="Phobius"/>
    </source>
</evidence>
<evidence type="ECO:0000313" key="15">
    <source>
        <dbReference type="EMBL" id="RCG28736.1"/>
    </source>
</evidence>
<feature type="transmembrane region" description="Helical" evidence="12">
    <location>
        <begin position="196"/>
        <end position="214"/>
    </location>
</feature>
<comment type="similarity">
    <text evidence="10">Belongs to the ABC transporter superfamily. Siderophore-Fe(3+) uptake transporter (SIUT) (TC 3.A.1.21) family.</text>
</comment>
<evidence type="ECO:0000259" key="13">
    <source>
        <dbReference type="PROSITE" id="PS50893"/>
    </source>
</evidence>
<dbReference type="SUPFAM" id="SSF52540">
    <property type="entry name" value="P-loop containing nucleoside triphosphate hydrolases"/>
    <property type="match status" value="1"/>
</dbReference>
<dbReference type="PROSITE" id="PS50893">
    <property type="entry name" value="ABC_TRANSPORTER_2"/>
    <property type="match status" value="1"/>
</dbReference>
<feature type="compositionally biased region" description="Pro residues" evidence="11">
    <location>
        <begin position="32"/>
        <end position="44"/>
    </location>
</feature>
<name>A0A367FEE4_9ACTN</name>
<evidence type="ECO:0000259" key="14">
    <source>
        <dbReference type="PROSITE" id="PS50929"/>
    </source>
</evidence>
<gene>
    <name evidence="15" type="ORF">DQ384_22775</name>
</gene>
<keyword evidence="3" id="KW-1003">Cell membrane</keyword>
<keyword evidence="9 12" id="KW-0472">Membrane</keyword>
<dbReference type="SMART" id="SM00382">
    <property type="entry name" value="AAA"/>
    <property type="match status" value="1"/>
</dbReference>
<keyword evidence="8 12" id="KW-1133">Transmembrane helix</keyword>
<reference evidence="15 16" key="1">
    <citation type="submission" date="2018-06" db="EMBL/GenBank/DDBJ databases">
        <title>Sphaerisporangium craniellae sp. nov., isolated from a marine sponge in the South China Sea.</title>
        <authorList>
            <person name="Li L."/>
        </authorList>
    </citation>
    <scope>NUCLEOTIDE SEQUENCE [LARGE SCALE GENOMIC DNA]</scope>
    <source>
        <strain evidence="15 16">CCTCC AA 208026</strain>
    </source>
</reference>
<evidence type="ECO:0000256" key="8">
    <source>
        <dbReference type="ARBA" id="ARBA00022989"/>
    </source>
</evidence>
<evidence type="ECO:0000256" key="7">
    <source>
        <dbReference type="ARBA" id="ARBA00022840"/>
    </source>
</evidence>
<dbReference type="PROSITE" id="PS50929">
    <property type="entry name" value="ABC_TM1F"/>
    <property type="match status" value="1"/>
</dbReference>
<keyword evidence="6" id="KW-0547">Nucleotide-binding</keyword>
<dbReference type="GO" id="GO:0016887">
    <property type="term" value="F:ATP hydrolysis activity"/>
    <property type="evidence" value="ECO:0007669"/>
    <property type="project" value="InterPro"/>
</dbReference>
<dbReference type="InterPro" id="IPR003593">
    <property type="entry name" value="AAA+_ATPase"/>
</dbReference>
<keyword evidence="4" id="KW-0997">Cell inner membrane</keyword>
<evidence type="ECO:0000256" key="4">
    <source>
        <dbReference type="ARBA" id="ARBA00022519"/>
    </source>
</evidence>
<organism evidence="15 16">
    <name type="scientific">Sphaerisporangium album</name>
    <dbReference type="NCBI Taxonomy" id="509200"/>
    <lineage>
        <taxon>Bacteria</taxon>
        <taxon>Bacillati</taxon>
        <taxon>Actinomycetota</taxon>
        <taxon>Actinomycetes</taxon>
        <taxon>Streptosporangiales</taxon>
        <taxon>Streptosporangiaceae</taxon>
        <taxon>Sphaerisporangium</taxon>
    </lineage>
</organism>
<evidence type="ECO:0000256" key="5">
    <source>
        <dbReference type="ARBA" id="ARBA00022692"/>
    </source>
</evidence>
<evidence type="ECO:0000256" key="6">
    <source>
        <dbReference type="ARBA" id="ARBA00022741"/>
    </source>
</evidence>
<comment type="caution">
    <text evidence="15">The sequence shown here is derived from an EMBL/GenBank/DDBJ whole genome shotgun (WGS) entry which is preliminary data.</text>
</comment>
<feature type="region of interest" description="Disordered" evidence="11">
    <location>
        <begin position="611"/>
        <end position="649"/>
    </location>
</feature>
<evidence type="ECO:0000256" key="9">
    <source>
        <dbReference type="ARBA" id="ARBA00023136"/>
    </source>
</evidence>
<dbReference type="PANTHER" id="PTHR24221:SF654">
    <property type="entry name" value="ATP-BINDING CASSETTE SUB-FAMILY B MEMBER 6"/>
    <property type="match status" value="1"/>
</dbReference>
<evidence type="ECO:0000313" key="16">
    <source>
        <dbReference type="Proteomes" id="UP000253094"/>
    </source>
</evidence>
<dbReference type="OrthoDB" id="9806127at2"/>
<feature type="transmembrane region" description="Helical" evidence="12">
    <location>
        <begin position="98"/>
        <end position="123"/>
    </location>
</feature>
<keyword evidence="7 15" id="KW-0067">ATP-binding</keyword>
<feature type="transmembrane region" description="Helical" evidence="12">
    <location>
        <begin position="314"/>
        <end position="334"/>
    </location>
</feature>
<keyword evidence="2" id="KW-0813">Transport</keyword>
<dbReference type="SUPFAM" id="SSF90123">
    <property type="entry name" value="ABC transporter transmembrane region"/>
    <property type="match status" value="1"/>
</dbReference>
<feature type="domain" description="ABC transmembrane type-1" evidence="14">
    <location>
        <begin position="59"/>
        <end position="343"/>
    </location>
</feature>
<dbReference type="EMBL" id="QOIL01000013">
    <property type="protein sequence ID" value="RCG28736.1"/>
    <property type="molecule type" value="Genomic_DNA"/>
</dbReference>
<dbReference type="Gene3D" id="3.40.50.300">
    <property type="entry name" value="P-loop containing nucleotide triphosphate hydrolases"/>
    <property type="match status" value="1"/>
</dbReference>
<dbReference type="InterPro" id="IPR036640">
    <property type="entry name" value="ABC1_TM_sf"/>
</dbReference>
<evidence type="ECO:0000256" key="1">
    <source>
        <dbReference type="ARBA" id="ARBA00004429"/>
    </source>
</evidence>
<feature type="region of interest" description="Disordered" evidence="11">
    <location>
        <begin position="1"/>
        <end position="44"/>
    </location>
</feature>
<feature type="transmembrane region" description="Helical" evidence="12">
    <location>
        <begin position="56"/>
        <end position="78"/>
    </location>
</feature>
<dbReference type="Pfam" id="PF00664">
    <property type="entry name" value="ABC_membrane"/>
    <property type="match status" value="1"/>
</dbReference>
<dbReference type="InterPro" id="IPR003439">
    <property type="entry name" value="ABC_transporter-like_ATP-bd"/>
</dbReference>
<accession>A0A367FEE4</accession>
<feature type="transmembrane region" description="Helical" evidence="12">
    <location>
        <begin position="169"/>
        <end position="190"/>
    </location>
</feature>
<keyword evidence="5 12" id="KW-0812">Transmembrane</keyword>
<dbReference type="Gene3D" id="1.20.1560.10">
    <property type="entry name" value="ABC transporter type 1, transmembrane domain"/>
    <property type="match status" value="1"/>
</dbReference>
<dbReference type="InterPro" id="IPR011527">
    <property type="entry name" value="ABC1_TM_dom"/>
</dbReference>
<sequence length="649" mass="66859">MPAEHRRPGPPGASATSAAQREPGPPAAHGEPGPPHVPGAPPSPLLGILREVRGRLAPAVALQAAGALAGVMPFIALARIAVHLTGGSPPSGDDLWPLVTLACLSGLAALALGSAAGFVSHLADNDLQLTLRRRLADHAGRLPLGWITARGGAEIERAVRDDVRALHTLVAHTLLDVTALFTAPVLALAYLLTVDWRLALLSVLPLALGAHLFGRAMSGAAAQMGEYGAALGRISSAAVEFANGIAVLKTFGRGRNVHDRFLSATDGFSDFFTAWVRTTLVASTGALLVVSPVLVLLLLVVTGAVFVVNGWTTGAALVPFVLLGPVVAAPMSVVGTRIQQIRAGQAAAARIAGLLATPVLPQTATPATPEGSRVSMRDVSFSYDGRSDVLRGIDLDLEPGTVTALVGPSGSGKSTLASLLPRFHDVTTGAVTIGGADVRDVPAAELYRHVGFVLQDVRLLRASVADNIRLGRPEATGEEVERAARAARIHDRIAALPGGYATEVGTGVAFSGGEAQRLSIARALLADAPVLVLDEATAYADPYSEALIQTALSTLAAGRTLLVIAHRLSTVRHADQIVVLDGGRIAERGRHEELRAAGGRYARLWKAQARAGASQAPAGTKARERAGGPGAPAPAALGLPDDPREGTPR</sequence>
<dbReference type="GO" id="GO:0140359">
    <property type="term" value="F:ABC-type transporter activity"/>
    <property type="evidence" value="ECO:0007669"/>
    <property type="project" value="InterPro"/>
</dbReference>
<dbReference type="PROSITE" id="PS00211">
    <property type="entry name" value="ABC_TRANSPORTER_1"/>
    <property type="match status" value="1"/>
</dbReference>
<dbReference type="InterPro" id="IPR027417">
    <property type="entry name" value="P-loop_NTPase"/>
</dbReference>
<comment type="subcellular location">
    <subcellularLocation>
        <location evidence="1">Cell inner membrane</location>
        <topology evidence="1">Multi-pass membrane protein</topology>
    </subcellularLocation>
</comment>
<feature type="domain" description="ABC transporter" evidence="13">
    <location>
        <begin position="374"/>
        <end position="607"/>
    </location>
</feature>
<dbReference type="InterPro" id="IPR039421">
    <property type="entry name" value="Type_1_exporter"/>
</dbReference>
<dbReference type="PANTHER" id="PTHR24221">
    <property type="entry name" value="ATP-BINDING CASSETTE SUB-FAMILY B"/>
    <property type="match status" value="1"/>
</dbReference>
<evidence type="ECO:0000256" key="3">
    <source>
        <dbReference type="ARBA" id="ARBA00022475"/>
    </source>
</evidence>
<dbReference type="Proteomes" id="UP000253094">
    <property type="component" value="Unassembled WGS sequence"/>
</dbReference>
<evidence type="ECO:0000256" key="10">
    <source>
        <dbReference type="ARBA" id="ARBA00023455"/>
    </source>
</evidence>
<protein>
    <submittedName>
        <fullName evidence="15">ATP-binding cassette domain-containing protein</fullName>
    </submittedName>
</protein>